<gene>
    <name evidence="1" type="ORF">DKK79_08270</name>
</gene>
<name>A0A2V4E232_9GAMM</name>
<evidence type="ECO:0000313" key="2">
    <source>
        <dbReference type="Proteomes" id="UP000247483"/>
    </source>
</evidence>
<protein>
    <submittedName>
        <fullName evidence="1">Uncharacterized protein</fullName>
    </submittedName>
</protein>
<dbReference type="AlphaFoldDB" id="A0A2V4E232"/>
<accession>A0A2V4E232</accession>
<dbReference type="Proteomes" id="UP000247483">
    <property type="component" value="Unassembled WGS sequence"/>
</dbReference>
<dbReference type="RefSeq" id="WP_110423661.1">
    <property type="nucleotide sequence ID" value="NZ_QGLP01000005.1"/>
</dbReference>
<dbReference type="EMBL" id="QGLP01000005">
    <property type="protein sequence ID" value="PXZ04344.1"/>
    <property type="molecule type" value="Genomic_DNA"/>
</dbReference>
<comment type="caution">
    <text evidence="1">The sequence shown here is derived from an EMBL/GenBank/DDBJ whole genome shotgun (WGS) entry which is preliminary data.</text>
</comment>
<sequence>MSSVARWTYTAKATIWRVDGENEYGTKTFHPPEYIDCNYGLDSAIAESAGVGRGFVAKNTFWTEYANANQGDYILISESSELDPIKAGASEIKHITRYADTFERLADDYALMTGV</sequence>
<proteinExistence type="predicted"/>
<evidence type="ECO:0000313" key="1">
    <source>
        <dbReference type="EMBL" id="PXZ04344.1"/>
    </source>
</evidence>
<reference evidence="1 2" key="1">
    <citation type="submission" date="2018-05" db="EMBL/GenBank/DDBJ databases">
        <title>Reference genomes for bee gut microbiota database.</title>
        <authorList>
            <person name="Ellegaard K.M."/>
        </authorList>
    </citation>
    <scope>NUCLEOTIDE SEQUENCE [LARGE SCALE GENOMIC DNA]</scope>
    <source>
        <strain evidence="1 2">ESL0177</strain>
    </source>
</reference>
<organism evidence="1 2">
    <name type="scientific">Gilliamella apicola</name>
    <dbReference type="NCBI Taxonomy" id="1196095"/>
    <lineage>
        <taxon>Bacteria</taxon>
        <taxon>Pseudomonadati</taxon>
        <taxon>Pseudomonadota</taxon>
        <taxon>Gammaproteobacteria</taxon>
        <taxon>Orbales</taxon>
        <taxon>Orbaceae</taxon>
        <taxon>Gilliamella</taxon>
    </lineage>
</organism>